<feature type="compositionally biased region" description="Acidic residues" evidence="1">
    <location>
        <begin position="22"/>
        <end position="37"/>
    </location>
</feature>
<comment type="caution">
    <text evidence="3">The sequence shown here is derived from an EMBL/GenBank/DDBJ whole genome shotgun (WGS) entry which is preliminary data.</text>
</comment>
<dbReference type="PROSITE" id="PS51257">
    <property type="entry name" value="PROKAR_LIPOPROTEIN"/>
    <property type="match status" value="1"/>
</dbReference>
<dbReference type="Proteomes" id="UP001597519">
    <property type="component" value="Unassembled WGS sequence"/>
</dbReference>
<evidence type="ECO:0000256" key="1">
    <source>
        <dbReference type="SAM" id="MobiDB-lite"/>
    </source>
</evidence>
<organism evidence="3 4">
    <name type="scientific">Corticicoccus populi</name>
    <dbReference type="NCBI Taxonomy" id="1812821"/>
    <lineage>
        <taxon>Bacteria</taxon>
        <taxon>Bacillati</taxon>
        <taxon>Bacillota</taxon>
        <taxon>Bacilli</taxon>
        <taxon>Bacillales</taxon>
        <taxon>Staphylococcaceae</taxon>
        <taxon>Corticicoccus</taxon>
    </lineage>
</organism>
<keyword evidence="2" id="KW-0732">Signal</keyword>
<proteinExistence type="predicted"/>
<evidence type="ECO:0000313" key="4">
    <source>
        <dbReference type="Proteomes" id="UP001597519"/>
    </source>
</evidence>
<feature type="compositionally biased region" description="Acidic residues" evidence="1">
    <location>
        <begin position="44"/>
        <end position="65"/>
    </location>
</feature>
<protein>
    <submittedName>
        <fullName evidence="3">Uncharacterized protein</fullName>
    </submittedName>
</protein>
<reference evidence="4" key="1">
    <citation type="journal article" date="2019" name="Int. J. Syst. Evol. Microbiol.">
        <title>The Global Catalogue of Microorganisms (GCM) 10K type strain sequencing project: providing services to taxonomists for standard genome sequencing and annotation.</title>
        <authorList>
            <consortium name="The Broad Institute Genomics Platform"/>
            <consortium name="The Broad Institute Genome Sequencing Center for Infectious Disease"/>
            <person name="Wu L."/>
            <person name="Ma J."/>
        </authorList>
    </citation>
    <scope>NUCLEOTIDE SEQUENCE [LARGE SCALE GENOMIC DNA]</scope>
    <source>
        <strain evidence="4">KCTC 33575</strain>
    </source>
</reference>
<feature type="region of interest" description="Disordered" evidence="1">
    <location>
        <begin position="20"/>
        <end position="71"/>
    </location>
</feature>
<dbReference type="RefSeq" id="WP_377770798.1">
    <property type="nucleotide sequence ID" value="NZ_JBHUOQ010000001.1"/>
</dbReference>
<accession>A0ABW5WS19</accession>
<feature type="signal peptide" evidence="2">
    <location>
        <begin position="1"/>
        <end position="16"/>
    </location>
</feature>
<evidence type="ECO:0000313" key="3">
    <source>
        <dbReference type="EMBL" id="MFD2829099.1"/>
    </source>
</evidence>
<keyword evidence="4" id="KW-1185">Reference proteome</keyword>
<gene>
    <name evidence="3" type="ORF">ACFSX4_01380</name>
</gene>
<evidence type="ECO:0000256" key="2">
    <source>
        <dbReference type="SAM" id="SignalP"/>
    </source>
</evidence>
<sequence>MKRYLVLMFLTAGVLAACNNEPVEETTEEETPAEETDNQSNTDSEAEEESGESDEGSDESSENTDVDLTAEGIIDESIRQYGDTLSYEMRHNYVISSGDDEEEIRLITTRSDQNELKVDVNTPDDTFSHYIIEGEHFIYIDGDFEFQEEDVDISGSSYGDIVSGLEPFKDASFSETEDGYVLTKTIENDEAFAELLPEELISEIPEGGAEGTIELLFNNDFQFNGSNLDVTLEEDGETYQLTSNSTIRGVGTLDVIEKPNGMSEQ</sequence>
<dbReference type="EMBL" id="JBHUOQ010000001">
    <property type="protein sequence ID" value="MFD2829099.1"/>
    <property type="molecule type" value="Genomic_DNA"/>
</dbReference>
<name>A0ABW5WS19_9STAP</name>
<feature type="chain" id="PRO_5045419643" evidence="2">
    <location>
        <begin position="17"/>
        <end position="265"/>
    </location>
</feature>